<dbReference type="Gene3D" id="1.20.1070.10">
    <property type="entry name" value="Rhodopsin 7-helix transmembrane proteins"/>
    <property type="match status" value="1"/>
</dbReference>
<evidence type="ECO:0000259" key="6">
    <source>
        <dbReference type="PROSITE" id="PS50262"/>
    </source>
</evidence>
<evidence type="ECO:0000256" key="2">
    <source>
        <dbReference type="ARBA" id="ARBA00022692"/>
    </source>
</evidence>
<feature type="transmembrane region" description="Helical" evidence="5">
    <location>
        <begin position="24"/>
        <end position="49"/>
    </location>
</feature>
<dbReference type="PRINTS" id="PR00237">
    <property type="entry name" value="GPCRRHODOPSN"/>
</dbReference>
<gene>
    <name evidence="8" type="primary">LOC102811700</name>
</gene>
<organism evidence="7 8">
    <name type="scientific">Chrysochloris asiatica</name>
    <name type="common">Cape golden mole</name>
    <dbReference type="NCBI Taxonomy" id="185453"/>
    <lineage>
        <taxon>Eukaryota</taxon>
        <taxon>Metazoa</taxon>
        <taxon>Chordata</taxon>
        <taxon>Craniata</taxon>
        <taxon>Vertebrata</taxon>
        <taxon>Euteleostomi</taxon>
        <taxon>Mammalia</taxon>
        <taxon>Eutheria</taxon>
        <taxon>Afrotheria</taxon>
        <taxon>Chrysochloridae</taxon>
        <taxon>Chrysochlorinae</taxon>
        <taxon>Chrysochloris</taxon>
    </lineage>
</organism>
<dbReference type="AlphaFoldDB" id="A0A9B0WZE9"/>
<keyword evidence="3 5" id="KW-1133">Transmembrane helix</keyword>
<evidence type="ECO:0000256" key="1">
    <source>
        <dbReference type="ARBA" id="ARBA00004370"/>
    </source>
</evidence>
<dbReference type="GO" id="GO:0004930">
    <property type="term" value="F:G protein-coupled receptor activity"/>
    <property type="evidence" value="ECO:0007669"/>
    <property type="project" value="InterPro"/>
</dbReference>
<accession>A0A9B0WZE9</accession>
<feature type="transmembrane region" description="Helical" evidence="5">
    <location>
        <begin position="100"/>
        <end position="124"/>
    </location>
</feature>
<dbReference type="OrthoDB" id="9829609at2759"/>
<dbReference type="PROSITE" id="PS50262">
    <property type="entry name" value="G_PROTEIN_RECEP_F1_2"/>
    <property type="match status" value="1"/>
</dbReference>
<keyword evidence="2 5" id="KW-0812">Transmembrane</keyword>
<evidence type="ECO:0000313" key="8">
    <source>
        <dbReference type="RefSeq" id="XP_006872912.1"/>
    </source>
</evidence>
<sequence>MANSSFKGDFILVGFSDQPQLEKILFVIVLVSYLLTLVGNTVIILILFIDPKLKTPMYFLLTHLSLVDICFTTSIVPQMLWNLRGPAKTITPLGCAVQLYVIVFLGSTECVLLAVMAFDCYAAVCKPLHYSAAMNPRLCQALAGVAWLSGMENSLIQGGCKSEPTSRHITTTMDI</sequence>
<dbReference type="GO" id="GO:0016020">
    <property type="term" value="C:membrane"/>
    <property type="evidence" value="ECO:0007669"/>
    <property type="project" value="UniProtKB-SubCell"/>
</dbReference>
<dbReference type="RefSeq" id="XP_006872912.1">
    <property type="nucleotide sequence ID" value="XM_006872850.1"/>
</dbReference>
<feature type="transmembrane region" description="Helical" evidence="5">
    <location>
        <begin position="58"/>
        <end position="80"/>
    </location>
</feature>
<feature type="domain" description="G-protein coupled receptors family 1 profile" evidence="6">
    <location>
        <begin position="39"/>
        <end position="148"/>
    </location>
</feature>
<evidence type="ECO:0000313" key="7">
    <source>
        <dbReference type="Proteomes" id="UP000504623"/>
    </source>
</evidence>
<evidence type="ECO:0000256" key="3">
    <source>
        <dbReference type="ARBA" id="ARBA00022989"/>
    </source>
</evidence>
<reference evidence="8" key="1">
    <citation type="submission" date="2025-08" db="UniProtKB">
        <authorList>
            <consortium name="RefSeq"/>
        </authorList>
    </citation>
    <scope>IDENTIFICATION</scope>
    <source>
        <tissue evidence="8">Spleen</tissue>
    </source>
</reference>
<dbReference type="Proteomes" id="UP000504623">
    <property type="component" value="Unplaced"/>
</dbReference>
<keyword evidence="4 5" id="KW-0472">Membrane</keyword>
<dbReference type="FunFam" id="1.20.1070.10:FF:000410">
    <property type="entry name" value="Olfactory receptor 1348"/>
    <property type="match status" value="1"/>
</dbReference>
<dbReference type="GeneID" id="102811700"/>
<keyword evidence="7" id="KW-1185">Reference proteome</keyword>
<dbReference type="Pfam" id="PF00001">
    <property type="entry name" value="7tm_1"/>
    <property type="match status" value="1"/>
</dbReference>
<dbReference type="InterPro" id="IPR000276">
    <property type="entry name" value="GPCR_Rhodpsn"/>
</dbReference>
<protein>
    <submittedName>
        <fullName evidence="8">Olfactory receptor 2G3-like</fullName>
    </submittedName>
</protein>
<comment type="subcellular location">
    <subcellularLocation>
        <location evidence="1">Membrane</location>
    </subcellularLocation>
</comment>
<proteinExistence type="predicted"/>
<dbReference type="SUPFAM" id="SSF81321">
    <property type="entry name" value="Family A G protein-coupled receptor-like"/>
    <property type="match status" value="1"/>
</dbReference>
<evidence type="ECO:0000256" key="4">
    <source>
        <dbReference type="ARBA" id="ARBA00023136"/>
    </source>
</evidence>
<dbReference type="PANTHER" id="PTHR26453">
    <property type="entry name" value="OLFACTORY RECEPTOR"/>
    <property type="match status" value="1"/>
</dbReference>
<evidence type="ECO:0000256" key="5">
    <source>
        <dbReference type="SAM" id="Phobius"/>
    </source>
</evidence>
<dbReference type="InterPro" id="IPR017452">
    <property type="entry name" value="GPCR_Rhodpsn_7TM"/>
</dbReference>
<name>A0A9B0WZE9_CHRAS</name>